<dbReference type="GO" id="GO:0003723">
    <property type="term" value="F:RNA binding"/>
    <property type="evidence" value="ECO:0007669"/>
    <property type="project" value="InterPro"/>
</dbReference>
<reference evidence="7" key="1">
    <citation type="journal article" date="2017" name="Genome Biol. Evol.">
        <title>Mitochondrial Genome Evolution and a Novel RNA Editing System in Deep-Branching Heteroloboseids.</title>
        <authorList>
            <person name="Yang J."/>
            <person name="Harding T."/>
            <person name="Kamikawa R."/>
            <person name="Simpson A.G.B."/>
            <person name="Roger A.J."/>
        </authorList>
    </citation>
    <scope>NUCLEOTIDE SEQUENCE</scope>
    <source>
        <strain evidence="7">AS12B</strain>
    </source>
</reference>
<dbReference type="NCBIfam" id="TIGR01171">
    <property type="entry name" value="rplB_bact"/>
    <property type="match status" value="1"/>
</dbReference>
<sequence length="279" mass="31292">MNLGQIKSYKPITPSMRHVKTVNLSNLDRTEINFLSKPYKQSSGRNNKGRITVKGRGGGPKKNNKLIDFHYNQVGVPGIVVSVEFDCNRSSFINLIRYDNGFLSYRLNAHGIYAGDKFIITKNIRFDNGFSSELKFIPEGSYIYNVELRPDRGGSIARAAGVKSILLSKDRNKATLKLPSKEIIELSCNCKATIGVVSNIYHRDRSTGNFGKAKKKGRRPSVRGVAKNPIDHPHGGGEGKKSKRKDVVNFKGRLKRGQKTSRLYKHTILTNKINKILFQ</sequence>
<gene>
    <name evidence="7" type="primary">rpl2</name>
</gene>
<keyword evidence="7" id="KW-0496">Mitochondrion</keyword>
<dbReference type="AlphaFoldDB" id="A0A1W6R261"/>
<keyword evidence="3" id="KW-0687">Ribonucleoprotein</keyword>
<dbReference type="EMBL" id="KX891215">
    <property type="protein sequence ID" value="ARO47978.1"/>
    <property type="molecule type" value="Genomic_DNA"/>
</dbReference>
<dbReference type="PIRSF" id="PIRSF002158">
    <property type="entry name" value="Ribosomal_L2"/>
    <property type="match status" value="1"/>
</dbReference>
<dbReference type="SUPFAM" id="SSF50104">
    <property type="entry name" value="Translation proteins SH3-like domain"/>
    <property type="match status" value="1"/>
</dbReference>
<dbReference type="InterPro" id="IPR014726">
    <property type="entry name" value="Ribosomal_uL2_dom3"/>
</dbReference>
<feature type="region of interest" description="Disordered" evidence="4">
    <location>
        <begin position="38"/>
        <end position="59"/>
    </location>
</feature>
<dbReference type="GO" id="GO:0003735">
    <property type="term" value="F:structural constituent of ribosome"/>
    <property type="evidence" value="ECO:0007669"/>
    <property type="project" value="InterPro"/>
</dbReference>
<feature type="domain" description="Large ribosomal subunit protein uL2 RNA-binding" evidence="6">
    <location>
        <begin position="44"/>
        <end position="120"/>
    </location>
</feature>
<dbReference type="InterPro" id="IPR002171">
    <property type="entry name" value="Ribosomal_uL2"/>
</dbReference>
<evidence type="ECO:0000256" key="3">
    <source>
        <dbReference type="ARBA" id="ARBA00023274"/>
    </source>
</evidence>
<feature type="domain" description="Large ribosomal subunit protein uL2 C-terminal" evidence="5">
    <location>
        <begin position="126"/>
        <end position="254"/>
    </location>
</feature>
<dbReference type="Pfam" id="PF00181">
    <property type="entry name" value="Ribosomal_L2_N"/>
    <property type="match status" value="1"/>
</dbReference>
<dbReference type="InterPro" id="IPR005880">
    <property type="entry name" value="Ribosomal_uL2_bac/org-type"/>
</dbReference>
<dbReference type="InterPro" id="IPR022666">
    <property type="entry name" value="Ribosomal_uL2_RNA-bd_dom"/>
</dbReference>
<dbReference type="SMART" id="SM01382">
    <property type="entry name" value="Ribosomal_L2_C"/>
    <property type="match status" value="1"/>
</dbReference>
<accession>A0A1W6R261</accession>
<dbReference type="PANTHER" id="PTHR13691:SF5">
    <property type="entry name" value="LARGE RIBOSOMAL SUBUNIT PROTEIN UL2M"/>
    <property type="match status" value="1"/>
</dbReference>
<dbReference type="InterPro" id="IPR014722">
    <property type="entry name" value="Rib_uL2_dom2"/>
</dbReference>
<dbReference type="Gene3D" id="4.10.950.10">
    <property type="entry name" value="Ribosomal protein L2, domain 3"/>
    <property type="match status" value="1"/>
</dbReference>
<dbReference type="Pfam" id="PF03947">
    <property type="entry name" value="Ribosomal_L2_C"/>
    <property type="match status" value="1"/>
</dbReference>
<evidence type="ECO:0000256" key="1">
    <source>
        <dbReference type="ARBA" id="ARBA00005636"/>
    </source>
</evidence>
<feature type="compositionally biased region" description="Basic residues" evidence="4">
    <location>
        <begin position="212"/>
        <end position="221"/>
    </location>
</feature>
<dbReference type="Gene3D" id="2.40.50.140">
    <property type="entry name" value="Nucleic acid-binding proteins"/>
    <property type="match status" value="1"/>
</dbReference>
<comment type="similarity">
    <text evidence="1">Belongs to the universal ribosomal protein uL2 family.</text>
</comment>
<evidence type="ECO:0000313" key="7">
    <source>
        <dbReference type="EMBL" id="ARO47978.1"/>
    </source>
</evidence>
<dbReference type="InterPro" id="IPR008991">
    <property type="entry name" value="Translation_prot_SH3-like_sf"/>
</dbReference>
<dbReference type="Gene3D" id="2.30.30.30">
    <property type="match status" value="1"/>
</dbReference>
<name>A0A1W6R261_9EUKA</name>
<dbReference type="PANTHER" id="PTHR13691">
    <property type="entry name" value="RIBOSOMAL PROTEIN L2"/>
    <property type="match status" value="1"/>
</dbReference>
<dbReference type="InterPro" id="IPR022671">
    <property type="entry name" value="Ribosomal_uL2_CS"/>
</dbReference>
<geneLocation type="mitochondrion" evidence="7"/>
<feature type="region of interest" description="Disordered" evidence="4">
    <location>
        <begin position="208"/>
        <end position="247"/>
    </location>
</feature>
<evidence type="ECO:0000259" key="6">
    <source>
        <dbReference type="SMART" id="SM01383"/>
    </source>
</evidence>
<organism evidence="7">
    <name type="scientific">Pharyngomonas kirbyi</name>
    <dbReference type="NCBI Taxonomy" id="63601"/>
    <lineage>
        <taxon>Eukaryota</taxon>
        <taxon>Discoba</taxon>
        <taxon>Heterolobosea</taxon>
        <taxon>Pharyngomonada</taxon>
        <taxon>Pharyngomonas</taxon>
    </lineage>
</organism>
<keyword evidence="2 7" id="KW-0689">Ribosomal protein</keyword>
<dbReference type="RefSeq" id="YP_009370812.1">
    <property type="nucleotide sequence ID" value="NC_034798.1"/>
</dbReference>
<proteinExistence type="inferred from homology"/>
<dbReference type="InterPro" id="IPR022669">
    <property type="entry name" value="Ribosomal_uL2_C"/>
</dbReference>
<protein>
    <submittedName>
        <fullName evidence="7">Ribosomal protein L12</fullName>
    </submittedName>
</protein>
<dbReference type="GO" id="GO:0002181">
    <property type="term" value="P:cytoplasmic translation"/>
    <property type="evidence" value="ECO:0007669"/>
    <property type="project" value="TreeGrafter"/>
</dbReference>
<dbReference type="SMART" id="SM01383">
    <property type="entry name" value="Ribosomal_L2"/>
    <property type="match status" value="1"/>
</dbReference>
<dbReference type="GO" id="GO:0016740">
    <property type="term" value="F:transferase activity"/>
    <property type="evidence" value="ECO:0007669"/>
    <property type="project" value="InterPro"/>
</dbReference>
<dbReference type="GeneID" id="32891771"/>
<dbReference type="SUPFAM" id="SSF50249">
    <property type="entry name" value="Nucleic acid-binding proteins"/>
    <property type="match status" value="1"/>
</dbReference>
<evidence type="ECO:0000256" key="4">
    <source>
        <dbReference type="SAM" id="MobiDB-lite"/>
    </source>
</evidence>
<evidence type="ECO:0000256" key="2">
    <source>
        <dbReference type="ARBA" id="ARBA00022980"/>
    </source>
</evidence>
<dbReference type="InterPro" id="IPR012340">
    <property type="entry name" value="NA-bd_OB-fold"/>
</dbReference>
<feature type="compositionally biased region" description="Basic and acidic residues" evidence="4">
    <location>
        <begin position="229"/>
        <end position="247"/>
    </location>
</feature>
<dbReference type="GO" id="GO:0015934">
    <property type="term" value="C:large ribosomal subunit"/>
    <property type="evidence" value="ECO:0007669"/>
    <property type="project" value="InterPro"/>
</dbReference>
<dbReference type="PROSITE" id="PS00467">
    <property type="entry name" value="RIBOSOMAL_L2"/>
    <property type="match status" value="1"/>
</dbReference>
<evidence type="ECO:0000259" key="5">
    <source>
        <dbReference type="SMART" id="SM01382"/>
    </source>
</evidence>